<comment type="similarity">
    <text evidence="2">Belongs to the DNA mismatch repair MutS family. MSH3 subfamily.</text>
</comment>
<keyword evidence="4 11" id="KW-0547">Nucleotide-binding</keyword>
<evidence type="ECO:0000256" key="8">
    <source>
        <dbReference type="ARBA" id="ARBA00023204"/>
    </source>
</evidence>
<reference evidence="14" key="1">
    <citation type="submission" date="2021-11" db="EMBL/GenBank/DDBJ databases">
        <authorList>
            <person name="Schell T."/>
        </authorList>
    </citation>
    <scope>NUCLEOTIDE SEQUENCE</scope>
    <source>
        <strain evidence="14">M5</strain>
    </source>
</reference>
<dbReference type="Pfam" id="PF05190">
    <property type="entry name" value="MutS_IV"/>
    <property type="match status" value="1"/>
</dbReference>
<organism evidence="14 15">
    <name type="scientific">Daphnia galeata</name>
    <dbReference type="NCBI Taxonomy" id="27404"/>
    <lineage>
        <taxon>Eukaryota</taxon>
        <taxon>Metazoa</taxon>
        <taxon>Ecdysozoa</taxon>
        <taxon>Arthropoda</taxon>
        <taxon>Crustacea</taxon>
        <taxon>Branchiopoda</taxon>
        <taxon>Diplostraca</taxon>
        <taxon>Cladocera</taxon>
        <taxon>Anomopoda</taxon>
        <taxon>Daphniidae</taxon>
        <taxon>Daphnia</taxon>
    </lineage>
</organism>
<comment type="caution">
    <text evidence="14">The sequence shown here is derived from an EMBL/GenBank/DDBJ whole genome shotgun (WGS) entry which is preliminary data.</text>
</comment>
<keyword evidence="12" id="KW-1133">Transmembrane helix</keyword>
<dbReference type="Gene3D" id="3.30.420.110">
    <property type="entry name" value="MutS, connector domain"/>
    <property type="match status" value="1"/>
</dbReference>
<evidence type="ECO:0000256" key="2">
    <source>
        <dbReference type="ARBA" id="ARBA00007094"/>
    </source>
</evidence>
<evidence type="ECO:0000259" key="13">
    <source>
        <dbReference type="PROSITE" id="PS00486"/>
    </source>
</evidence>
<sequence length="1032" mass="116472">MKRRWLGDSPKNTSNNDQLKISKFFHAIPNTELSNIVGSNKHLTSLKVGIPFSINVLQNDLPYTTARTSPNVLSSGIQKLQKFIHLDDHNLGEDFQENIEITAKHSSHVFPSPSAHQNVPKAISSSLLNPKELSLKLTPLEQQIVELKEENPELLLVVECGYKFQLFGEDADKAGIILNMVTYKKNNFLCCSFPFHRLLVYVKKLVSHGCKVGIVRQKETTALKSVSDSKHTPFKRELDTVYTKATLIVDDDCDGIVDVQNTDIPLCIVFVEEAYAKTDGTVAQIGILAFFTQDSTVIFDHFQDDYPRTRLDSLLTHLQPAEIVLPDRGITNQTLDLINQFVLHKMSYKDCIRMEYALHFDWASASEMLSKVYCDDLDVLDKLKNLPPVICCCIAMAYGHLKQFKLEKLVNMIKELKPYESVDDNILQMDGNCVRNLNLVPFINETGPRLVSSVFHILNQTRTRFGARLLRSWLLRPLASRYLIESRQEAVEFFVDHYNDTELVSFKKFLKCLPDLEKQLTAVLHSILSPKKVYGMFKSWEQLEMLCVKLRSHYGKVFPLSIARLIDLAADSLKLASYYAEQLNPAAVSSGDKTQLFYHAKDYPEMKMLIEKIQQRESQLQALKPTICKTIGLQKLNYVTISGDEYLIEVKNALIRAVPESWIKISATKHCCRFRSPEVQQLFGELCCLKELLQKAADEAWLQFQIQVSTTSYSTFKRANNAIATLDCLIALSDVAKSENFVSLGIRPTFVEEAGILNISQGRHPVVSRVLQQTSIAEYVPNDTKLNVDNVRCMIITGIICFAFHIIIPIFIINPHIGPNMGGKTCLLSQVGIIVVLAQIGSFVPAVRATLSVFKSIFMRMGLHDEIHAGRSTFFIEMMETSAILKSCTSRSLVIIDELGRGTGTHDGSAIAYAALKYIVKQIQCITLFVTHYPVIVQLENEFPGHVANFHMNYFLESEVADNAECDNEALIFLYTLTPGNCPRSFGLHVARLAGIQSLITNRAKLKSESFFTEAESQRFQITELKHILQKS</sequence>
<keyword evidence="7 11" id="KW-0238">DNA-binding</keyword>
<evidence type="ECO:0000313" key="14">
    <source>
        <dbReference type="EMBL" id="CAH0102213.1"/>
    </source>
</evidence>
<feature type="domain" description="DNA mismatch repair proteins mutS family" evidence="13">
    <location>
        <begin position="892"/>
        <end position="908"/>
    </location>
</feature>
<evidence type="ECO:0000256" key="10">
    <source>
        <dbReference type="ARBA" id="ARBA00073774"/>
    </source>
</evidence>
<keyword evidence="9" id="KW-0539">Nucleus</keyword>
<dbReference type="InterPro" id="IPR045076">
    <property type="entry name" value="MutS"/>
</dbReference>
<evidence type="ECO:0000256" key="5">
    <source>
        <dbReference type="ARBA" id="ARBA00022763"/>
    </source>
</evidence>
<dbReference type="FunFam" id="3.40.1170.10:FF:000004">
    <property type="entry name" value="DNA mismatch repair protein"/>
    <property type="match status" value="1"/>
</dbReference>
<dbReference type="Pfam" id="PF01624">
    <property type="entry name" value="MutS_I"/>
    <property type="match status" value="1"/>
</dbReference>
<dbReference type="GO" id="GO:0006298">
    <property type="term" value="P:mismatch repair"/>
    <property type="evidence" value="ECO:0007669"/>
    <property type="project" value="InterPro"/>
</dbReference>
<dbReference type="AlphaFoldDB" id="A0A8J2RG32"/>
<evidence type="ECO:0000313" key="15">
    <source>
        <dbReference type="Proteomes" id="UP000789390"/>
    </source>
</evidence>
<evidence type="ECO:0000256" key="3">
    <source>
        <dbReference type="ARBA" id="ARBA00022151"/>
    </source>
</evidence>
<accession>A0A8J2RG32</accession>
<evidence type="ECO:0000256" key="4">
    <source>
        <dbReference type="ARBA" id="ARBA00022741"/>
    </source>
</evidence>
<keyword evidence="6" id="KW-0067">ATP-binding</keyword>
<evidence type="ECO:0000256" key="9">
    <source>
        <dbReference type="ARBA" id="ARBA00023242"/>
    </source>
</evidence>
<dbReference type="Gene3D" id="3.40.1170.10">
    <property type="entry name" value="DNA repair protein MutS, domain I"/>
    <property type="match status" value="1"/>
</dbReference>
<evidence type="ECO:0000256" key="1">
    <source>
        <dbReference type="ARBA" id="ARBA00004123"/>
    </source>
</evidence>
<dbReference type="PIRSF" id="PIRSF037677">
    <property type="entry name" value="DNA_mis_repair_Msh6"/>
    <property type="match status" value="1"/>
</dbReference>
<dbReference type="Pfam" id="PF05192">
    <property type="entry name" value="MutS_III"/>
    <property type="match status" value="1"/>
</dbReference>
<dbReference type="InterPro" id="IPR036187">
    <property type="entry name" value="DNA_mismatch_repair_MutS_sf"/>
</dbReference>
<dbReference type="InterPro" id="IPR007695">
    <property type="entry name" value="DNA_mismatch_repair_MutS-lik_N"/>
</dbReference>
<keyword evidence="15" id="KW-1185">Reference proteome</keyword>
<dbReference type="GO" id="GO:0140664">
    <property type="term" value="F:ATP-dependent DNA damage sensor activity"/>
    <property type="evidence" value="ECO:0007669"/>
    <property type="project" value="InterPro"/>
</dbReference>
<evidence type="ECO:0000256" key="7">
    <source>
        <dbReference type="ARBA" id="ARBA00023125"/>
    </source>
</evidence>
<dbReference type="Gene3D" id="1.10.1420.10">
    <property type="match status" value="2"/>
</dbReference>
<dbReference type="Gene3D" id="3.40.50.300">
    <property type="entry name" value="P-loop containing nucleotide triphosphate hydrolases"/>
    <property type="match status" value="1"/>
</dbReference>
<dbReference type="PANTHER" id="PTHR11361:SF122">
    <property type="entry name" value="DNA MISMATCH REPAIR PROTEIN MSH3"/>
    <property type="match status" value="1"/>
</dbReference>
<name>A0A8J2RG32_9CRUS</name>
<dbReference type="SUPFAM" id="SSF52540">
    <property type="entry name" value="P-loop containing nucleoside triphosphate hydrolases"/>
    <property type="match status" value="1"/>
</dbReference>
<dbReference type="GO" id="GO:0005524">
    <property type="term" value="F:ATP binding"/>
    <property type="evidence" value="ECO:0007669"/>
    <property type="project" value="UniProtKB-KW"/>
</dbReference>
<dbReference type="InterPro" id="IPR007861">
    <property type="entry name" value="DNA_mismatch_repair_MutS_clamp"/>
</dbReference>
<dbReference type="InterPro" id="IPR016151">
    <property type="entry name" value="DNA_mismatch_repair_MutS_N"/>
</dbReference>
<evidence type="ECO:0000256" key="12">
    <source>
        <dbReference type="SAM" id="Phobius"/>
    </source>
</evidence>
<dbReference type="SMART" id="SM00534">
    <property type="entry name" value="MUTSac"/>
    <property type="match status" value="1"/>
</dbReference>
<dbReference type="InterPro" id="IPR000432">
    <property type="entry name" value="DNA_mismatch_repair_MutS_C"/>
</dbReference>
<evidence type="ECO:0000256" key="11">
    <source>
        <dbReference type="RuleBase" id="RU003756"/>
    </source>
</evidence>
<dbReference type="FunFam" id="1.10.1420.10:FF:000004">
    <property type="entry name" value="DNA mismatch repair protein Msh3"/>
    <property type="match status" value="1"/>
</dbReference>
<dbReference type="InterPro" id="IPR007860">
    <property type="entry name" value="DNA_mmatch_repair_MutS_con_dom"/>
</dbReference>
<dbReference type="EMBL" id="CAKKLH010000077">
    <property type="protein sequence ID" value="CAH0102213.1"/>
    <property type="molecule type" value="Genomic_DNA"/>
</dbReference>
<feature type="transmembrane region" description="Helical" evidence="12">
    <location>
        <begin position="794"/>
        <end position="813"/>
    </location>
</feature>
<dbReference type="InterPro" id="IPR036678">
    <property type="entry name" value="MutS_con_dom_sf"/>
</dbReference>
<comment type="subcellular location">
    <subcellularLocation>
        <location evidence="1">Nucleus</location>
    </subcellularLocation>
</comment>
<keyword evidence="12" id="KW-0812">Transmembrane</keyword>
<protein>
    <recommendedName>
        <fullName evidence="3 10">DNA mismatch repair protein MSH3</fullName>
    </recommendedName>
    <alternativeName>
        <fullName evidence="3 10">DNA mismatch repair protein MSH3</fullName>
    </alternativeName>
</protein>
<dbReference type="PROSITE" id="PS00486">
    <property type="entry name" value="DNA_MISMATCH_REPAIR_2"/>
    <property type="match status" value="1"/>
</dbReference>
<dbReference type="OrthoDB" id="10252754at2759"/>
<dbReference type="GO" id="GO:0005634">
    <property type="term" value="C:nucleus"/>
    <property type="evidence" value="ECO:0007669"/>
    <property type="project" value="UniProtKB-SubCell"/>
</dbReference>
<dbReference type="SUPFAM" id="SSF55271">
    <property type="entry name" value="DNA repair protein MutS, domain I"/>
    <property type="match status" value="1"/>
</dbReference>
<dbReference type="SUPFAM" id="SSF48334">
    <property type="entry name" value="DNA repair protein MutS, domain III"/>
    <property type="match status" value="1"/>
</dbReference>
<gene>
    <name evidence="14" type="ORF">DGAL_LOCUS4604</name>
</gene>
<dbReference type="InterPro" id="IPR017261">
    <property type="entry name" value="DNA_mismatch_repair_MutS/MSH"/>
</dbReference>
<dbReference type="GO" id="GO:0006312">
    <property type="term" value="P:mitotic recombination"/>
    <property type="evidence" value="ECO:0007669"/>
    <property type="project" value="TreeGrafter"/>
</dbReference>
<dbReference type="Proteomes" id="UP000789390">
    <property type="component" value="Unassembled WGS sequence"/>
</dbReference>
<dbReference type="InterPro" id="IPR007696">
    <property type="entry name" value="DNA_mismatch_repair_MutS_core"/>
</dbReference>
<dbReference type="GO" id="GO:0030983">
    <property type="term" value="F:mismatched DNA binding"/>
    <property type="evidence" value="ECO:0007669"/>
    <property type="project" value="InterPro"/>
</dbReference>
<dbReference type="Pfam" id="PF05188">
    <property type="entry name" value="MutS_II"/>
    <property type="match status" value="1"/>
</dbReference>
<proteinExistence type="inferred from homology"/>
<dbReference type="Pfam" id="PF00488">
    <property type="entry name" value="MutS_V"/>
    <property type="match status" value="1"/>
</dbReference>
<dbReference type="SMART" id="SM00533">
    <property type="entry name" value="MUTSd"/>
    <property type="match status" value="1"/>
</dbReference>
<keyword evidence="12" id="KW-0472">Membrane</keyword>
<feature type="transmembrane region" description="Helical" evidence="12">
    <location>
        <begin position="825"/>
        <end position="847"/>
    </location>
</feature>
<dbReference type="PANTHER" id="PTHR11361">
    <property type="entry name" value="DNA MISMATCH REPAIR PROTEIN MUTS FAMILY MEMBER"/>
    <property type="match status" value="1"/>
</dbReference>
<keyword evidence="8 11" id="KW-0234">DNA repair</keyword>
<evidence type="ECO:0000256" key="6">
    <source>
        <dbReference type="ARBA" id="ARBA00022840"/>
    </source>
</evidence>
<keyword evidence="5 11" id="KW-0227">DNA damage</keyword>
<comment type="function">
    <text evidence="11">Component of the post-replicative DNA mismatch repair system (MMR).</text>
</comment>
<dbReference type="InterPro" id="IPR027417">
    <property type="entry name" value="P-loop_NTPase"/>
</dbReference>